<organism evidence="1 2">
    <name type="scientific">Geodia barretti</name>
    <name type="common">Barrett's horny sponge</name>
    <dbReference type="NCBI Taxonomy" id="519541"/>
    <lineage>
        <taxon>Eukaryota</taxon>
        <taxon>Metazoa</taxon>
        <taxon>Porifera</taxon>
        <taxon>Demospongiae</taxon>
        <taxon>Heteroscleromorpha</taxon>
        <taxon>Tetractinellida</taxon>
        <taxon>Astrophorina</taxon>
        <taxon>Geodiidae</taxon>
        <taxon>Geodia</taxon>
    </lineage>
</organism>
<dbReference type="GO" id="GO:0035869">
    <property type="term" value="C:ciliary transition zone"/>
    <property type="evidence" value="ECO:0007669"/>
    <property type="project" value="TreeGrafter"/>
</dbReference>
<dbReference type="Pfam" id="PF05804">
    <property type="entry name" value="KAP"/>
    <property type="match status" value="1"/>
</dbReference>
<dbReference type="GO" id="GO:0044782">
    <property type="term" value="P:cilium organization"/>
    <property type="evidence" value="ECO:0007669"/>
    <property type="project" value="TreeGrafter"/>
</dbReference>
<dbReference type="GO" id="GO:0007018">
    <property type="term" value="P:microtubule-based movement"/>
    <property type="evidence" value="ECO:0007669"/>
    <property type="project" value="TreeGrafter"/>
</dbReference>
<dbReference type="EMBL" id="CASHTH010004314">
    <property type="protein sequence ID" value="CAI8055974.1"/>
    <property type="molecule type" value="Genomic_DNA"/>
</dbReference>
<comment type="caution">
    <text evidence="1">The sequence shown here is derived from an EMBL/GenBank/DDBJ whole genome shotgun (WGS) entry which is preliminary data.</text>
</comment>
<gene>
    <name evidence="1" type="ORF">GBAR_LOCUS30502</name>
</gene>
<protein>
    <submittedName>
        <fullName evidence="1">Kinesin-associated protein 3</fullName>
    </submittedName>
</protein>
<proteinExistence type="predicted"/>
<keyword evidence="2" id="KW-1185">Reference proteome</keyword>
<dbReference type="GO" id="GO:0005930">
    <property type="term" value="C:axoneme"/>
    <property type="evidence" value="ECO:0007669"/>
    <property type="project" value="TreeGrafter"/>
</dbReference>
<evidence type="ECO:0000313" key="1">
    <source>
        <dbReference type="EMBL" id="CAI8055974.1"/>
    </source>
</evidence>
<dbReference type="AlphaFoldDB" id="A0AA35XFW9"/>
<dbReference type="GO" id="GO:0019894">
    <property type="term" value="F:kinesin binding"/>
    <property type="evidence" value="ECO:0007669"/>
    <property type="project" value="InterPro"/>
</dbReference>
<dbReference type="InterPro" id="IPR008658">
    <property type="entry name" value="KAP3"/>
</dbReference>
<dbReference type="Proteomes" id="UP001174909">
    <property type="component" value="Unassembled WGS sequence"/>
</dbReference>
<evidence type="ECO:0000313" key="2">
    <source>
        <dbReference type="Proteomes" id="UP001174909"/>
    </source>
</evidence>
<name>A0AA35XFW9_GEOBA</name>
<dbReference type="PANTHER" id="PTHR15605">
    <property type="entry name" value="KINESIN-ASSOCIATED PROTEINS"/>
    <property type="match status" value="1"/>
</dbReference>
<accession>A0AA35XFW9</accession>
<dbReference type="GO" id="GO:0016939">
    <property type="term" value="C:kinesin II complex"/>
    <property type="evidence" value="ECO:0007669"/>
    <property type="project" value="TreeGrafter"/>
</dbReference>
<sequence>MDGGVIHRQAIDRGLDIHPSRKAIVVHYALEAVATNEFGEPVVADSKDCAKIINIKGLSRTTNVPNLAKHIVESCNLIDPAKLPVVEQLLLYLQARRSTKEGEAEKDVLEASTKKLQKQIEDRENSEEASMVELDVYVEGLYDDLHAKTKSTELILQLARLPENLIELANNSETEN</sequence>
<dbReference type="PANTHER" id="PTHR15605:SF2">
    <property type="entry name" value="KINESIN-ASSOCIATED PROTEIN 3"/>
    <property type="match status" value="1"/>
</dbReference>
<reference evidence="1" key="1">
    <citation type="submission" date="2023-03" db="EMBL/GenBank/DDBJ databases">
        <authorList>
            <person name="Steffen K."/>
            <person name="Cardenas P."/>
        </authorList>
    </citation>
    <scope>NUCLEOTIDE SEQUENCE</scope>
</reference>